<dbReference type="SUPFAM" id="SSF49464">
    <property type="entry name" value="Carboxypeptidase regulatory domain-like"/>
    <property type="match status" value="1"/>
</dbReference>
<dbReference type="PANTHER" id="PTHR30069:SF29">
    <property type="entry name" value="HEMOGLOBIN AND HEMOGLOBIN-HAPTOGLOBIN-BINDING PROTEIN 1-RELATED"/>
    <property type="match status" value="1"/>
</dbReference>
<dbReference type="InterPro" id="IPR000531">
    <property type="entry name" value="Beta-barrel_TonB"/>
</dbReference>
<dbReference type="PANTHER" id="PTHR30069">
    <property type="entry name" value="TONB-DEPENDENT OUTER MEMBRANE RECEPTOR"/>
    <property type="match status" value="1"/>
</dbReference>
<keyword evidence="7 10" id="KW-0472">Membrane</keyword>
<keyword evidence="2" id="KW-0813">Transport</keyword>
<reference evidence="13" key="1">
    <citation type="journal article" date="2020" name="mSystems">
        <title>Genome- and Community-Level Interaction Insights into Carbon Utilization and Element Cycling Functions of Hydrothermarchaeota in Hydrothermal Sediment.</title>
        <authorList>
            <person name="Zhou Z."/>
            <person name="Liu Y."/>
            <person name="Xu W."/>
            <person name="Pan J."/>
            <person name="Luo Z.H."/>
            <person name="Li M."/>
        </authorList>
    </citation>
    <scope>NUCLEOTIDE SEQUENCE [LARGE SCALE GENOMIC DNA]</scope>
    <source>
        <strain evidence="13">HyVt-577</strain>
    </source>
</reference>
<dbReference type="Pfam" id="PF00593">
    <property type="entry name" value="TonB_dep_Rec_b-barrel"/>
    <property type="match status" value="1"/>
</dbReference>
<keyword evidence="9" id="KW-0998">Cell outer membrane</keyword>
<evidence type="ECO:0000259" key="12">
    <source>
        <dbReference type="Pfam" id="PF07715"/>
    </source>
</evidence>
<gene>
    <name evidence="13" type="ORF">ENK44_16915</name>
</gene>
<organism evidence="13">
    <name type="scientific">Caldithrix abyssi</name>
    <dbReference type="NCBI Taxonomy" id="187145"/>
    <lineage>
        <taxon>Bacteria</taxon>
        <taxon>Pseudomonadati</taxon>
        <taxon>Calditrichota</taxon>
        <taxon>Calditrichia</taxon>
        <taxon>Calditrichales</taxon>
        <taxon>Calditrichaceae</taxon>
        <taxon>Caldithrix</taxon>
    </lineage>
</organism>
<dbReference type="Pfam" id="PF13715">
    <property type="entry name" value="CarbopepD_reg_2"/>
    <property type="match status" value="1"/>
</dbReference>
<dbReference type="InterPro" id="IPR039426">
    <property type="entry name" value="TonB-dep_rcpt-like"/>
</dbReference>
<keyword evidence="5" id="KW-0732">Signal</keyword>
<dbReference type="InterPro" id="IPR036942">
    <property type="entry name" value="Beta-barrel_TonB_sf"/>
</dbReference>
<feature type="domain" description="TonB-dependent receptor-like beta-barrel" evidence="11">
    <location>
        <begin position="331"/>
        <end position="531"/>
    </location>
</feature>
<keyword evidence="8 13" id="KW-0675">Receptor</keyword>
<dbReference type="AlphaFoldDB" id="A0A7V4WWY5"/>
<dbReference type="Proteomes" id="UP000885779">
    <property type="component" value="Unassembled WGS sequence"/>
</dbReference>
<dbReference type="Gene3D" id="2.40.170.20">
    <property type="entry name" value="TonB-dependent receptor, beta-barrel domain"/>
    <property type="match status" value="1"/>
</dbReference>
<dbReference type="GO" id="GO:0015344">
    <property type="term" value="F:siderophore uptake transmembrane transporter activity"/>
    <property type="evidence" value="ECO:0007669"/>
    <property type="project" value="TreeGrafter"/>
</dbReference>
<feature type="domain" description="TonB-dependent receptor plug" evidence="12">
    <location>
        <begin position="148"/>
        <end position="255"/>
    </location>
</feature>
<dbReference type="Pfam" id="PF07715">
    <property type="entry name" value="Plug"/>
    <property type="match status" value="1"/>
</dbReference>
<evidence type="ECO:0000256" key="3">
    <source>
        <dbReference type="ARBA" id="ARBA00022452"/>
    </source>
</evidence>
<evidence type="ECO:0000256" key="4">
    <source>
        <dbReference type="ARBA" id="ARBA00022692"/>
    </source>
</evidence>
<protein>
    <submittedName>
        <fullName evidence="13">TonB-dependent receptor</fullName>
    </submittedName>
</protein>
<dbReference type="InterPro" id="IPR008969">
    <property type="entry name" value="CarboxyPept-like_regulatory"/>
</dbReference>
<name>A0A7V4WWY5_CALAY</name>
<dbReference type="EMBL" id="DRQG01000156">
    <property type="protein sequence ID" value="HGY57393.1"/>
    <property type="molecule type" value="Genomic_DNA"/>
</dbReference>
<evidence type="ECO:0000256" key="9">
    <source>
        <dbReference type="ARBA" id="ARBA00023237"/>
    </source>
</evidence>
<comment type="similarity">
    <text evidence="10">Belongs to the TonB-dependent receptor family.</text>
</comment>
<proteinExistence type="inferred from homology"/>
<evidence type="ECO:0000256" key="8">
    <source>
        <dbReference type="ARBA" id="ARBA00023170"/>
    </source>
</evidence>
<dbReference type="Gene3D" id="2.170.130.10">
    <property type="entry name" value="TonB-dependent receptor, plug domain"/>
    <property type="match status" value="1"/>
</dbReference>
<evidence type="ECO:0000313" key="13">
    <source>
        <dbReference type="EMBL" id="HGY57393.1"/>
    </source>
</evidence>
<dbReference type="GO" id="GO:0009279">
    <property type="term" value="C:cell outer membrane"/>
    <property type="evidence" value="ECO:0007669"/>
    <property type="project" value="UniProtKB-SubCell"/>
</dbReference>
<dbReference type="InterPro" id="IPR012910">
    <property type="entry name" value="Plug_dom"/>
</dbReference>
<keyword evidence="4" id="KW-0812">Transmembrane</keyword>
<evidence type="ECO:0000256" key="2">
    <source>
        <dbReference type="ARBA" id="ARBA00022448"/>
    </source>
</evidence>
<accession>A0A7V4WWY5</accession>
<evidence type="ECO:0000256" key="6">
    <source>
        <dbReference type="ARBA" id="ARBA00023077"/>
    </source>
</evidence>
<dbReference type="InterPro" id="IPR037066">
    <property type="entry name" value="Plug_dom_sf"/>
</dbReference>
<evidence type="ECO:0000256" key="1">
    <source>
        <dbReference type="ARBA" id="ARBA00004571"/>
    </source>
</evidence>
<dbReference type="GO" id="GO:0044718">
    <property type="term" value="P:siderophore transmembrane transport"/>
    <property type="evidence" value="ECO:0007669"/>
    <property type="project" value="TreeGrafter"/>
</dbReference>
<comment type="caution">
    <text evidence="13">The sequence shown here is derived from an EMBL/GenBank/DDBJ whole genome shotgun (WGS) entry which is preliminary data.</text>
</comment>
<sequence>MGKNGNNDRLILVYPVMRLNKMLIKIKTKYVILFILYLLVAMAQAQNRLQVQVSQAENRQPLVGANVYFDSLQIGASTDANGRAQIDHIPNGRHTLIVSYVGFQTKKIALSFPRKNPNRLLSVLLEPVPFSSDQIVVTSTRNNSILAEMPVRIQVLGKEEIMEEIAIRPGNVSKFLGESSSIITQQTSAVSGAVSFRLQGLPARYTKMLKDGFPDFSGLASGFSPLQIPPLDLRQIEIARGAYSPLFTDGALAGVINLISKEPSQKPHLDVLLNRTHRQGTDIGSFFSGRYDKLGLTLLVSQSLQNPVDVDRDGFSDIPKFRQGTINPRLFYNFGRGASLVAGISSFFENRSGGDMQAVERGRDSVHTYSEKYEAKRIGLNLHFRKQFTDSSALTFKSSLQNYDQTADFPQSYFSGTQYYGYAEAGYFKPWKHHKWVAGVSLIYHSFKQAQKKYSSLYDSRFTTLGLFVQDDWNFAAGWTVHGALRWDYRRGGASFLLPHAALLFNAAENIKFRVSAGLGYSMPTLLDVAPQQDFFTYRIEPSFSTWQEKSRDVAMDTTYRYAAGDFALSINQAFMPHG</sequence>
<keyword evidence="6 10" id="KW-0798">TonB box</keyword>
<keyword evidence="3" id="KW-1134">Transmembrane beta strand</keyword>
<evidence type="ECO:0000256" key="7">
    <source>
        <dbReference type="ARBA" id="ARBA00023136"/>
    </source>
</evidence>
<dbReference type="SUPFAM" id="SSF56935">
    <property type="entry name" value="Porins"/>
    <property type="match status" value="1"/>
</dbReference>
<evidence type="ECO:0000256" key="5">
    <source>
        <dbReference type="ARBA" id="ARBA00022729"/>
    </source>
</evidence>
<evidence type="ECO:0000256" key="10">
    <source>
        <dbReference type="RuleBase" id="RU003357"/>
    </source>
</evidence>
<comment type="subcellular location">
    <subcellularLocation>
        <location evidence="1">Cell outer membrane</location>
        <topology evidence="1">Multi-pass membrane protein</topology>
    </subcellularLocation>
</comment>
<evidence type="ECO:0000259" key="11">
    <source>
        <dbReference type="Pfam" id="PF00593"/>
    </source>
</evidence>
<dbReference type="Gene3D" id="2.60.40.1120">
    <property type="entry name" value="Carboxypeptidase-like, regulatory domain"/>
    <property type="match status" value="1"/>
</dbReference>